<comment type="caution">
    <text evidence="3">The sequence shown here is derived from an EMBL/GenBank/DDBJ whole genome shotgun (WGS) entry which is preliminary data.</text>
</comment>
<dbReference type="Gene3D" id="3.40.250.10">
    <property type="entry name" value="Rhodanese-like domain"/>
    <property type="match status" value="1"/>
</dbReference>
<dbReference type="SUPFAM" id="SSF58113">
    <property type="entry name" value="Apolipoprotein A-I"/>
    <property type="match status" value="1"/>
</dbReference>
<dbReference type="CDD" id="cd00158">
    <property type="entry name" value="RHOD"/>
    <property type="match status" value="1"/>
</dbReference>
<feature type="region of interest" description="Disordered" evidence="1">
    <location>
        <begin position="11"/>
        <end position="35"/>
    </location>
</feature>
<organism evidence="3 4">
    <name type="scientific">Ceratodon purpureus</name>
    <name type="common">Fire moss</name>
    <name type="synonym">Dicranum purpureum</name>
    <dbReference type="NCBI Taxonomy" id="3225"/>
    <lineage>
        <taxon>Eukaryota</taxon>
        <taxon>Viridiplantae</taxon>
        <taxon>Streptophyta</taxon>
        <taxon>Embryophyta</taxon>
        <taxon>Bryophyta</taxon>
        <taxon>Bryophytina</taxon>
        <taxon>Bryopsida</taxon>
        <taxon>Dicranidae</taxon>
        <taxon>Pseudoditrichales</taxon>
        <taxon>Ditrichaceae</taxon>
        <taxon>Ceratodon</taxon>
    </lineage>
</organism>
<feature type="domain" description="Rhodanese" evidence="2">
    <location>
        <begin position="153"/>
        <end position="258"/>
    </location>
</feature>
<evidence type="ECO:0000259" key="2">
    <source>
        <dbReference type="PROSITE" id="PS50206"/>
    </source>
</evidence>
<dbReference type="Gene3D" id="1.20.120.20">
    <property type="entry name" value="Apolipoprotein"/>
    <property type="match status" value="1"/>
</dbReference>
<dbReference type="PROSITE" id="PS50206">
    <property type="entry name" value="RHODANESE_3"/>
    <property type="match status" value="1"/>
</dbReference>
<gene>
    <name evidence="3" type="ORF">KC19_2G021700</name>
</gene>
<dbReference type="AlphaFoldDB" id="A0A8T0IRC3"/>
<keyword evidence="4" id="KW-1185">Reference proteome</keyword>
<reference evidence="3" key="1">
    <citation type="submission" date="2020-06" db="EMBL/GenBank/DDBJ databases">
        <title>WGS assembly of Ceratodon purpureus strain R40.</title>
        <authorList>
            <person name="Carey S.B."/>
            <person name="Jenkins J."/>
            <person name="Shu S."/>
            <person name="Lovell J.T."/>
            <person name="Sreedasyam A."/>
            <person name="Maumus F."/>
            <person name="Tiley G.P."/>
            <person name="Fernandez-Pozo N."/>
            <person name="Barry K."/>
            <person name="Chen C."/>
            <person name="Wang M."/>
            <person name="Lipzen A."/>
            <person name="Daum C."/>
            <person name="Saski C.A."/>
            <person name="Payton A.C."/>
            <person name="Mcbreen J.C."/>
            <person name="Conrad R.E."/>
            <person name="Kollar L.M."/>
            <person name="Olsson S."/>
            <person name="Huttunen S."/>
            <person name="Landis J.B."/>
            <person name="Wickett N.J."/>
            <person name="Johnson M.G."/>
            <person name="Rensing S.A."/>
            <person name="Grimwood J."/>
            <person name="Schmutz J."/>
            <person name="Mcdaniel S.F."/>
        </authorList>
    </citation>
    <scope>NUCLEOTIDE SEQUENCE</scope>
    <source>
        <strain evidence="3">R40</strain>
    </source>
</reference>
<evidence type="ECO:0000313" key="3">
    <source>
        <dbReference type="EMBL" id="KAG0585569.1"/>
    </source>
</evidence>
<dbReference type="OrthoDB" id="1927399at2759"/>
<feature type="compositionally biased region" description="Low complexity" evidence="1">
    <location>
        <begin position="581"/>
        <end position="599"/>
    </location>
</feature>
<evidence type="ECO:0000256" key="1">
    <source>
        <dbReference type="SAM" id="MobiDB-lite"/>
    </source>
</evidence>
<dbReference type="InterPro" id="IPR036873">
    <property type="entry name" value="Rhodanese-like_dom_sf"/>
</dbReference>
<feature type="compositionally biased region" description="Basic and acidic residues" evidence="1">
    <location>
        <begin position="485"/>
        <end position="499"/>
    </location>
</feature>
<accession>A0A8T0IRC3</accession>
<dbReference type="EMBL" id="CM026422">
    <property type="protein sequence ID" value="KAG0585569.1"/>
    <property type="molecule type" value="Genomic_DNA"/>
</dbReference>
<proteinExistence type="predicted"/>
<protein>
    <recommendedName>
        <fullName evidence="2">Rhodanese domain-containing protein</fullName>
    </recommendedName>
</protein>
<dbReference type="InterPro" id="IPR044240">
    <property type="entry name" value="STR4-like"/>
</dbReference>
<feature type="region of interest" description="Disordered" evidence="1">
    <location>
        <begin position="464"/>
        <end position="653"/>
    </location>
</feature>
<dbReference type="InterPro" id="IPR001763">
    <property type="entry name" value="Rhodanese-like_dom"/>
</dbReference>
<feature type="compositionally biased region" description="Polar residues" evidence="1">
    <location>
        <begin position="544"/>
        <end position="557"/>
    </location>
</feature>
<dbReference type="SUPFAM" id="SSF52821">
    <property type="entry name" value="Rhodanese/Cell cycle control phosphatase"/>
    <property type="match status" value="1"/>
</dbReference>
<feature type="compositionally biased region" description="Basic and acidic residues" evidence="1">
    <location>
        <begin position="561"/>
        <end position="580"/>
    </location>
</feature>
<feature type="compositionally biased region" description="Low complexity" evidence="1">
    <location>
        <begin position="617"/>
        <end position="629"/>
    </location>
</feature>
<evidence type="ECO:0000313" key="4">
    <source>
        <dbReference type="Proteomes" id="UP000822688"/>
    </source>
</evidence>
<dbReference type="PANTHER" id="PTHR47377">
    <property type="entry name" value="RHODANESE-LIKE DOMAIN-CONTAINING PROTEIN 4, CHLOROPLASTIC"/>
    <property type="match status" value="1"/>
</dbReference>
<sequence length="697" mass="71909">MEAVLPRAVAKAASVSVTASSAGKENSAPGKKNAQPVSVPFLRPASALAASLLAAAPPAALALNYDEFVKKAADTASSAASGSSFPDLPSLPSVDLPAVDFDGASDFLSTNPLALVGVLVAVAVPLVASRAFAGPTSFGSVSAAEAFEKLSDPEQGALLLDIRAPEDVKAEGSPSLKALRKSPLKVAYAANDDSFVEKVLAKCKIAEDTTLYVLDSYDGSASTVAKLLANSGFKSAYAIKGGAEGQNGWRAKDLPWSAPAKSLNLNLDGIKSIIKDGEGLDAEGFAPTALGVAAAAGVGALVLSEAETALQLLGTVAVLQLFLKKFLFAEDRKKTFQDIKTFLDTKIAPKEFVEELKEVGRAILPKDGELKAAVATGAGVLEKELNVDSVTPETLAEKAKEKVVEEAEKLGVEVPDLEGVKSDIQSNVESVTSNLKSGAAELQSKVDAAIIDLESGAEDLKANAEEVTSTVESKVEEVGSNLKSGAEEAKSAVESKADEVGSDLKSGAEDLKANAEEATSNVESKAEEVGSDIKSGAEEAKSAVESTTESVKSSNGSAAPVEEKPAEKEVTPFFESDVKPVSESSVEPVSEPGVKPVSETTPFFESDIKPVSESDVKPVSQPAPVASAASKEEEHESALAALEGDEPSAFAGEGVGEDITAKKLEGATASSSADTSRLVLSLFLWLSCSFHHWKNSS</sequence>
<dbReference type="Proteomes" id="UP000822688">
    <property type="component" value="Chromosome 2"/>
</dbReference>
<feature type="compositionally biased region" description="Basic and acidic residues" evidence="1">
    <location>
        <begin position="606"/>
        <end position="616"/>
    </location>
</feature>
<name>A0A8T0IRC3_CERPU</name>
<feature type="compositionally biased region" description="Low complexity" evidence="1">
    <location>
        <begin position="11"/>
        <end position="22"/>
    </location>
</feature>
<dbReference type="PANTHER" id="PTHR47377:SF1">
    <property type="entry name" value="RHODANESE-LIKE DOMAIN-CONTAINING PROTEIN 4, CHLOROPLASTIC"/>
    <property type="match status" value="1"/>
</dbReference>
<feature type="compositionally biased region" description="Basic and acidic residues" evidence="1">
    <location>
        <begin position="506"/>
        <end position="515"/>
    </location>
</feature>